<comment type="similarity">
    <text evidence="2 8">Belongs to the EMP24/GP25L family.</text>
</comment>
<keyword evidence="3 8" id="KW-0812">Transmembrane</keyword>
<keyword evidence="14" id="KW-1185">Reference proteome</keyword>
<dbReference type="GO" id="GO:0016020">
    <property type="term" value="C:membrane"/>
    <property type="evidence" value="ECO:0007669"/>
    <property type="project" value="UniProtKB-SubCell"/>
</dbReference>
<comment type="subcellular location">
    <subcellularLocation>
        <location evidence="7">Endomembrane system</location>
        <topology evidence="7">Single-pass membrane protein</topology>
    </subcellularLocation>
    <subcellularLocation>
        <location evidence="1 8">Membrane</location>
        <topology evidence="1 8">Single-pass type I membrane protein</topology>
    </subcellularLocation>
</comment>
<protein>
    <recommendedName>
        <fullName evidence="12">GOLD domain-containing protein</fullName>
    </recommendedName>
</protein>
<dbReference type="PANTHER" id="PTHR22811">
    <property type="entry name" value="TRANSMEMBRANE EMP24 DOMAIN-CONTAINING PROTEIN"/>
    <property type="match status" value="1"/>
</dbReference>
<dbReference type="EMBL" id="FN649737">
    <property type="protein sequence ID" value="CBJ29498.1"/>
    <property type="molecule type" value="Genomic_DNA"/>
</dbReference>
<feature type="signal peptide" evidence="11">
    <location>
        <begin position="1"/>
        <end position="21"/>
    </location>
</feature>
<evidence type="ECO:0000256" key="5">
    <source>
        <dbReference type="ARBA" id="ARBA00022989"/>
    </source>
</evidence>
<evidence type="ECO:0000256" key="2">
    <source>
        <dbReference type="ARBA" id="ARBA00007104"/>
    </source>
</evidence>
<dbReference type="InterPro" id="IPR009038">
    <property type="entry name" value="GOLD_dom"/>
</dbReference>
<dbReference type="Pfam" id="PF01105">
    <property type="entry name" value="EMP24_GP25L"/>
    <property type="match status" value="1"/>
</dbReference>
<evidence type="ECO:0000256" key="7">
    <source>
        <dbReference type="ARBA" id="ARBA00037847"/>
    </source>
</evidence>
<evidence type="ECO:0000256" key="3">
    <source>
        <dbReference type="ARBA" id="ARBA00022692"/>
    </source>
</evidence>
<dbReference type="SUPFAM" id="SSF101576">
    <property type="entry name" value="Supernatant protein factor (SPF), C-terminal domain"/>
    <property type="match status" value="1"/>
</dbReference>
<evidence type="ECO:0000256" key="8">
    <source>
        <dbReference type="RuleBase" id="RU003827"/>
    </source>
</evidence>
<feature type="region of interest" description="Disordered" evidence="9">
    <location>
        <begin position="149"/>
        <end position="168"/>
    </location>
</feature>
<gene>
    <name evidence="13" type="ORF">Esi_0149_0033</name>
</gene>
<dbReference type="InterPro" id="IPR015720">
    <property type="entry name" value="Emp24-like"/>
</dbReference>
<accession>D7FKV3</accession>
<evidence type="ECO:0000256" key="9">
    <source>
        <dbReference type="SAM" id="MobiDB-lite"/>
    </source>
</evidence>
<evidence type="ECO:0000256" key="10">
    <source>
        <dbReference type="SAM" id="Phobius"/>
    </source>
</evidence>
<proteinExistence type="inferred from homology"/>
<evidence type="ECO:0000256" key="4">
    <source>
        <dbReference type="ARBA" id="ARBA00022729"/>
    </source>
</evidence>
<evidence type="ECO:0000256" key="1">
    <source>
        <dbReference type="ARBA" id="ARBA00004479"/>
    </source>
</evidence>
<evidence type="ECO:0000259" key="12">
    <source>
        <dbReference type="PROSITE" id="PS50866"/>
    </source>
</evidence>
<dbReference type="InterPro" id="IPR036598">
    <property type="entry name" value="GOLD_dom_sf"/>
</dbReference>
<evidence type="ECO:0000256" key="6">
    <source>
        <dbReference type="ARBA" id="ARBA00023136"/>
    </source>
</evidence>
<dbReference type="SMART" id="SM01190">
    <property type="entry name" value="EMP24_GP25L"/>
    <property type="match status" value="1"/>
</dbReference>
<dbReference type="Proteomes" id="UP000002630">
    <property type="component" value="Linkage Group LG12"/>
</dbReference>
<feature type="transmembrane region" description="Helical" evidence="10">
    <location>
        <begin position="220"/>
        <end position="241"/>
    </location>
</feature>
<feature type="domain" description="GOLD" evidence="12">
    <location>
        <begin position="31"/>
        <end position="142"/>
    </location>
</feature>
<dbReference type="AlphaFoldDB" id="D7FKV3"/>
<keyword evidence="5 10" id="KW-1133">Transmembrane helix</keyword>
<reference evidence="13 14" key="1">
    <citation type="journal article" date="2010" name="Nature">
        <title>The Ectocarpus genome and the independent evolution of multicellularity in brown algae.</title>
        <authorList>
            <person name="Cock J.M."/>
            <person name="Sterck L."/>
            <person name="Rouze P."/>
            <person name="Scornet D."/>
            <person name="Allen A.E."/>
            <person name="Amoutzias G."/>
            <person name="Anthouard V."/>
            <person name="Artiguenave F."/>
            <person name="Aury J.M."/>
            <person name="Badger J.H."/>
            <person name="Beszteri B."/>
            <person name="Billiau K."/>
            <person name="Bonnet E."/>
            <person name="Bothwell J.H."/>
            <person name="Bowler C."/>
            <person name="Boyen C."/>
            <person name="Brownlee C."/>
            <person name="Carrano C.J."/>
            <person name="Charrier B."/>
            <person name="Cho G.Y."/>
            <person name="Coelho S.M."/>
            <person name="Collen J."/>
            <person name="Corre E."/>
            <person name="Da Silva C."/>
            <person name="Delage L."/>
            <person name="Delaroque N."/>
            <person name="Dittami S.M."/>
            <person name="Doulbeau S."/>
            <person name="Elias M."/>
            <person name="Farnham G."/>
            <person name="Gachon C.M."/>
            <person name="Gschloessl B."/>
            <person name="Heesch S."/>
            <person name="Jabbari K."/>
            <person name="Jubin C."/>
            <person name="Kawai H."/>
            <person name="Kimura K."/>
            <person name="Kloareg B."/>
            <person name="Kupper F.C."/>
            <person name="Lang D."/>
            <person name="Le Bail A."/>
            <person name="Leblanc C."/>
            <person name="Lerouge P."/>
            <person name="Lohr M."/>
            <person name="Lopez P.J."/>
            <person name="Martens C."/>
            <person name="Maumus F."/>
            <person name="Michel G."/>
            <person name="Miranda-Saavedra D."/>
            <person name="Morales J."/>
            <person name="Moreau H."/>
            <person name="Motomura T."/>
            <person name="Nagasato C."/>
            <person name="Napoli C.A."/>
            <person name="Nelson D.R."/>
            <person name="Nyvall-Collen P."/>
            <person name="Peters A.F."/>
            <person name="Pommier C."/>
            <person name="Potin P."/>
            <person name="Poulain J."/>
            <person name="Quesneville H."/>
            <person name="Read B."/>
            <person name="Rensing S.A."/>
            <person name="Ritter A."/>
            <person name="Rousvoal S."/>
            <person name="Samanta M."/>
            <person name="Samson G."/>
            <person name="Schroeder D.C."/>
            <person name="Segurens B."/>
            <person name="Strittmatter M."/>
            <person name="Tonon T."/>
            <person name="Tregear J.W."/>
            <person name="Valentin K."/>
            <person name="von Dassow P."/>
            <person name="Yamagishi T."/>
            <person name="Van de Peer Y."/>
            <person name="Wincker P."/>
        </authorList>
    </citation>
    <scope>NUCLEOTIDE SEQUENCE [LARGE SCALE GENOMIC DNA]</scope>
    <source>
        <strain evidence="14">Ec32 / CCAP1310/4</strain>
    </source>
</reference>
<dbReference type="GO" id="GO:0012505">
    <property type="term" value="C:endomembrane system"/>
    <property type="evidence" value="ECO:0007669"/>
    <property type="project" value="UniProtKB-SubCell"/>
</dbReference>
<evidence type="ECO:0000313" key="14">
    <source>
        <dbReference type="Proteomes" id="UP000002630"/>
    </source>
</evidence>
<dbReference type="InParanoid" id="D7FKV3"/>
<keyword evidence="6 10" id="KW-0472">Membrane</keyword>
<evidence type="ECO:0000256" key="11">
    <source>
        <dbReference type="SAM" id="SignalP"/>
    </source>
</evidence>
<evidence type="ECO:0000313" key="13">
    <source>
        <dbReference type="EMBL" id="CBJ29498.1"/>
    </source>
</evidence>
<keyword evidence="4 11" id="KW-0732">Signal</keyword>
<name>D7FKV3_ECTSI</name>
<sequence length="252" mass="28136">MNALSAHVLVFLLCCVSATAASTYLIEERAQVCFFRYVEEETKLQAKVFVFKGGNLDIGFSVRGPSQLDDRGNVVHGRTKLKLRKSAKITSENILEDNDDSAELFSGYDYKFDAEKGEYEICLSNDKSYAQEAKHVMLDISEVVEDGATKKHAKDDTTDLQDAGGSPKNKEDLAIITKEMDGLSKVFEEIKSFQELERMQLTQRKTAAEDNNASMVQSSVLETIVLLLVGIGQIIFVRKWFSGKGTLLKQWA</sequence>
<dbReference type="EMBL" id="FN648060">
    <property type="protein sequence ID" value="CBJ29498.1"/>
    <property type="molecule type" value="Genomic_DNA"/>
</dbReference>
<dbReference type="STRING" id="2880.D7FKV3"/>
<organism evidence="13 14">
    <name type="scientific">Ectocarpus siliculosus</name>
    <name type="common">Brown alga</name>
    <name type="synonym">Conferva siliculosa</name>
    <dbReference type="NCBI Taxonomy" id="2880"/>
    <lineage>
        <taxon>Eukaryota</taxon>
        <taxon>Sar</taxon>
        <taxon>Stramenopiles</taxon>
        <taxon>Ochrophyta</taxon>
        <taxon>PX clade</taxon>
        <taxon>Phaeophyceae</taxon>
        <taxon>Ectocarpales</taxon>
        <taxon>Ectocarpaceae</taxon>
        <taxon>Ectocarpus</taxon>
    </lineage>
</organism>
<feature type="chain" id="PRO_5003095666" description="GOLD domain-containing protein" evidence="11">
    <location>
        <begin position="22"/>
        <end position="252"/>
    </location>
</feature>
<dbReference type="PROSITE" id="PS50866">
    <property type="entry name" value="GOLD"/>
    <property type="match status" value="1"/>
</dbReference>